<dbReference type="AlphaFoldDB" id="A0A3B7ME55"/>
<dbReference type="Gene3D" id="2.40.37.20">
    <property type="entry name" value="D-serine dehydratase-like domain"/>
    <property type="match status" value="1"/>
</dbReference>
<organism evidence="4 5">
    <name type="scientific">Paraflavitalea soli</name>
    <dbReference type="NCBI Taxonomy" id="2315862"/>
    <lineage>
        <taxon>Bacteria</taxon>
        <taxon>Pseudomonadati</taxon>
        <taxon>Bacteroidota</taxon>
        <taxon>Chitinophagia</taxon>
        <taxon>Chitinophagales</taxon>
        <taxon>Chitinophagaceae</taxon>
        <taxon>Paraflavitalea</taxon>
    </lineage>
</organism>
<dbReference type="Pfam" id="PF14031">
    <property type="entry name" value="D-ser_dehydrat"/>
    <property type="match status" value="1"/>
</dbReference>
<evidence type="ECO:0000256" key="1">
    <source>
        <dbReference type="ARBA" id="ARBA00005323"/>
    </source>
</evidence>
<reference evidence="4 5" key="1">
    <citation type="submission" date="2018-09" db="EMBL/GenBank/DDBJ databases">
        <title>Genome sequencing of strain 6GH32-13.</title>
        <authorList>
            <person name="Weon H.-Y."/>
            <person name="Heo J."/>
            <person name="Kwon S.-W."/>
        </authorList>
    </citation>
    <scope>NUCLEOTIDE SEQUENCE [LARGE SCALE GENOMIC DNA]</scope>
    <source>
        <strain evidence="4 5">5GH32-13</strain>
    </source>
</reference>
<evidence type="ECO:0000313" key="4">
    <source>
        <dbReference type="EMBL" id="AXY72604.1"/>
    </source>
</evidence>
<dbReference type="Pfam" id="PF01168">
    <property type="entry name" value="Ala_racemase_N"/>
    <property type="match status" value="1"/>
</dbReference>
<evidence type="ECO:0000256" key="2">
    <source>
        <dbReference type="ARBA" id="ARBA00023239"/>
    </source>
</evidence>
<dbReference type="InterPro" id="IPR042208">
    <property type="entry name" value="D-ser_dehydrat-like_sf"/>
</dbReference>
<dbReference type="InterPro" id="IPR029066">
    <property type="entry name" value="PLP-binding_barrel"/>
</dbReference>
<evidence type="ECO:0000259" key="3">
    <source>
        <dbReference type="SMART" id="SM01119"/>
    </source>
</evidence>
<dbReference type="PANTHER" id="PTHR28004">
    <property type="entry name" value="ZGC:162816-RELATED"/>
    <property type="match status" value="1"/>
</dbReference>
<feature type="domain" description="D-serine dehydratase-like" evidence="3">
    <location>
        <begin position="262"/>
        <end position="351"/>
    </location>
</feature>
<protein>
    <submittedName>
        <fullName evidence="4">D-TA family PLP-dependent enzyme</fullName>
    </submittedName>
</protein>
<dbReference type="InterPro" id="IPR001608">
    <property type="entry name" value="Ala_racemase_N"/>
</dbReference>
<gene>
    <name evidence="4" type="ORF">D3H65_00830</name>
</gene>
<accession>A0A3B7ME55</accession>
<evidence type="ECO:0000313" key="5">
    <source>
        <dbReference type="Proteomes" id="UP000263900"/>
    </source>
</evidence>
<proteinExistence type="inferred from homology"/>
<dbReference type="SUPFAM" id="SSF51419">
    <property type="entry name" value="PLP-binding barrel"/>
    <property type="match status" value="1"/>
</dbReference>
<name>A0A3B7ME55_9BACT</name>
<dbReference type="SMART" id="SM01119">
    <property type="entry name" value="D-ser_dehydrat"/>
    <property type="match status" value="1"/>
</dbReference>
<keyword evidence="2" id="KW-0456">Lyase</keyword>
<sequence>MKDTQWYSISNIAEIDSPALVLYEERIKENIRLAVELSGNVSLLRPHVKTNKIAEVCRLMLEAGITKFKCATIAEAEMLAQVQAPDVMLAYQPIGPKAQRLIALINTYPATHFSCLIDNREVAIDLSALAAANQLTIDVYIDLNVGMNRTGIVPGDEAFALYQQALVLRAINPLGLHAYDGQIKEVNPVLRQQQSDEAFAKVQALAGKIRLRLGITPIIVAGGSPTFPTHVHRAGVECSPGTFVFWDRSYVLQMPELPFEYAALVVTRVISIIDQQTICTDLGHKSVAAESPFPRVYFLNAPEATPVGQSEEHMVLKVPDAARFKIGDVLYGAPIHICPTVALYERALIIKDHQRVDEWKVVARDRKITI</sequence>
<keyword evidence="5" id="KW-1185">Reference proteome</keyword>
<dbReference type="KEGG" id="pseg:D3H65_00830"/>
<dbReference type="OrthoDB" id="9788869at2"/>
<dbReference type="PANTHER" id="PTHR28004:SF2">
    <property type="entry name" value="D-SERINE DEHYDRATASE"/>
    <property type="match status" value="1"/>
</dbReference>
<comment type="similarity">
    <text evidence="1">Belongs to the DSD1 family.</text>
</comment>
<dbReference type="CDD" id="cd06821">
    <property type="entry name" value="PLPDE_III_D-TA"/>
    <property type="match status" value="1"/>
</dbReference>
<dbReference type="GO" id="GO:0008721">
    <property type="term" value="F:D-serine ammonia-lyase activity"/>
    <property type="evidence" value="ECO:0007669"/>
    <property type="project" value="TreeGrafter"/>
</dbReference>
<dbReference type="GO" id="GO:0036088">
    <property type="term" value="P:D-serine catabolic process"/>
    <property type="evidence" value="ECO:0007669"/>
    <property type="project" value="TreeGrafter"/>
</dbReference>
<dbReference type="InterPro" id="IPR051466">
    <property type="entry name" value="D-amino_acid_metab_enzyme"/>
</dbReference>
<dbReference type="RefSeq" id="WP_119048442.1">
    <property type="nucleotide sequence ID" value="NZ_CP032157.1"/>
</dbReference>
<dbReference type="EMBL" id="CP032157">
    <property type="protein sequence ID" value="AXY72604.1"/>
    <property type="molecule type" value="Genomic_DNA"/>
</dbReference>
<dbReference type="InterPro" id="IPR026956">
    <property type="entry name" value="D-ser_dehydrat-like_dom"/>
</dbReference>
<dbReference type="Proteomes" id="UP000263900">
    <property type="component" value="Chromosome"/>
</dbReference>
<dbReference type="Gene3D" id="3.20.20.10">
    <property type="entry name" value="Alanine racemase"/>
    <property type="match status" value="1"/>
</dbReference>